<dbReference type="SUPFAM" id="SSF54665">
    <property type="entry name" value="CO dehydrogenase molybdoprotein N-domain-like"/>
    <property type="match status" value="1"/>
</dbReference>
<keyword evidence="7 16" id="KW-0479">Metal-binding</keyword>
<dbReference type="PANTHER" id="PTHR11908:SF132">
    <property type="entry name" value="ALDEHYDE OXIDASE 1-RELATED"/>
    <property type="match status" value="1"/>
</dbReference>
<dbReference type="InterPro" id="IPR000674">
    <property type="entry name" value="Ald_Oxase/Xan_DH_a/b"/>
</dbReference>
<feature type="active site" description="Proton acceptor" evidence="14">
    <location>
        <position position="1201"/>
    </location>
</feature>
<evidence type="ECO:0000256" key="13">
    <source>
        <dbReference type="ARBA" id="ARBA00034078"/>
    </source>
</evidence>
<reference evidence="19" key="1">
    <citation type="submission" date="2025-08" db="UniProtKB">
        <authorList>
            <consortium name="RefSeq"/>
        </authorList>
    </citation>
    <scope>IDENTIFICATION</scope>
    <source>
        <tissue evidence="19">Silk gland</tissue>
    </source>
</reference>
<dbReference type="Gene3D" id="3.10.20.30">
    <property type="match status" value="1"/>
</dbReference>
<feature type="binding site" evidence="16">
    <location>
        <position position="143"/>
    </location>
    <ligand>
        <name>[2Fe-2S] cluster</name>
        <dbReference type="ChEBI" id="CHEBI:190135"/>
        <label>2</label>
    </ligand>
</feature>
<feature type="binding site" evidence="16">
    <location>
        <position position="1028"/>
    </location>
    <ligand>
        <name>Mo-molybdopterin</name>
        <dbReference type="ChEBI" id="CHEBI:71302"/>
    </ligand>
    <ligandPart>
        <name>Mo</name>
        <dbReference type="ChEBI" id="CHEBI:28685"/>
    </ligandPart>
</feature>
<dbReference type="SUPFAM" id="SSF56176">
    <property type="entry name" value="FAD-binding/transporter-associated domain-like"/>
    <property type="match status" value="1"/>
</dbReference>
<evidence type="ECO:0000256" key="9">
    <source>
        <dbReference type="ARBA" id="ARBA00023002"/>
    </source>
</evidence>
<dbReference type="InterPro" id="IPR036318">
    <property type="entry name" value="FAD-bd_PCMH-like_sf"/>
</dbReference>
<dbReference type="InterPro" id="IPR036683">
    <property type="entry name" value="CO_DH_flav_C_dom_sf"/>
</dbReference>
<name>A0A6J2KD82_BOMMA</name>
<dbReference type="Pfam" id="PF01315">
    <property type="entry name" value="Ald_Xan_dh_C"/>
    <property type="match status" value="1"/>
</dbReference>
<keyword evidence="4 16" id="KW-0500">Molybdenum</keyword>
<dbReference type="InterPro" id="IPR036010">
    <property type="entry name" value="2Fe-2S_ferredoxin-like_sf"/>
</dbReference>
<evidence type="ECO:0000256" key="4">
    <source>
        <dbReference type="ARBA" id="ARBA00022505"/>
    </source>
</evidence>
<keyword evidence="12" id="KW-0576">Peroxisome</keyword>
<dbReference type="InterPro" id="IPR036856">
    <property type="entry name" value="Ald_Oxase/Xan_DH_a/b_sf"/>
</dbReference>
<feature type="binding site" evidence="16">
    <location>
        <position position="68"/>
    </location>
    <ligand>
        <name>[2Fe-2S] cluster</name>
        <dbReference type="ChEBI" id="CHEBI:190135"/>
        <label>1</label>
    </ligand>
</feature>
<dbReference type="Gene3D" id="3.90.1170.50">
    <property type="entry name" value="Aldehyde oxidase/xanthine dehydrogenase, a/b hammerhead"/>
    <property type="match status" value="1"/>
</dbReference>
<dbReference type="PANTHER" id="PTHR11908">
    <property type="entry name" value="XANTHINE DEHYDROGENASE"/>
    <property type="match status" value="1"/>
</dbReference>
<evidence type="ECO:0000256" key="6">
    <source>
        <dbReference type="ARBA" id="ARBA00022714"/>
    </source>
</evidence>
<evidence type="ECO:0000256" key="12">
    <source>
        <dbReference type="ARBA" id="ARBA00023140"/>
    </source>
</evidence>
<dbReference type="SMART" id="SM01092">
    <property type="entry name" value="CO_deh_flav_C"/>
    <property type="match status" value="1"/>
</dbReference>
<dbReference type="FunFam" id="3.90.1170.50:FF:000003">
    <property type="entry name" value="Aldehyde oxidase"/>
    <property type="match status" value="1"/>
</dbReference>
<comment type="cofactor">
    <cofactor evidence="13">
        <name>[2Fe-2S] cluster</name>
        <dbReference type="ChEBI" id="CHEBI:190135"/>
    </cofactor>
</comment>
<keyword evidence="18" id="KW-1185">Reference proteome</keyword>
<comment type="subunit">
    <text evidence="3">Homodimer.</text>
</comment>
<dbReference type="GO" id="GO:0016491">
    <property type="term" value="F:oxidoreductase activity"/>
    <property type="evidence" value="ECO:0007669"/>
    <property type="project" value="UniProtKB-KW"/>
</dbReference>
<dbReference type="FunFam" id="3.30.365.10:FF:000001">
    <property type="entry name" value="Xanthine dehydrogenase oxidase"/>
    <property type="match status" value="1"/>
</dbReference>
<dbReference type="InterPro" id="IPR016166">
    <property type="entry name" value="FAD-bd_PCMH"/>
</dbReference>
<keyword evidence="8 15" id="KW-0274">FAD</keyword>
<feature type="binding site" evidence="16">
    <location>
        <position position="42"/>
    </location>
    <ligand>
        <name>[2Fe-2S] cluster</name>
        <dbReference type="ChEBI" id="CHEBI:190135"/>
        <label>1</label>
    </ligand>
</feature>
<dbReference type="Pfam" id="PF20256">
    <property type="entry name" value="MoCoBD_2"/>
    <property type="match status" value="1"/>
</dbReference>
<feature type="binding site" evidence="15">
    <location>
        <position position="377"/>
    </location>
    <ligand>
        <name>FAD</name>
        <dbReference type="ChEBI" id="CHEBI:57692"/>
    </ligand>
</feature>
<dbReference type="Pfam" id="PF00941">
    <property type="entry name" value="FAD_binding_5"/>
    <property type="match status" value="1"/>
</dbReference>
<dbReference type="InterPro" id="IPR012675">
    <property type="entry name" value="Beta-grasp_dom_sf"/>
</dbReference>
<dbReference type="PROSITE" id="PS00197">
    <property type="entry name" value="2FE2S_FER_1"/>
    <property type="match status" value="1"/>
</dbReference>
<comment type="cofactor">
    <cofactor evidence="15">
        <name>FAD</name>
        <dbReference type="ChEBI" id="CHEBI:57692"/>
    </cofactor>
</comment>
<accession>A0A6J2KD82</accession>
<proteinExistence type="inferred from homology"/>
<dbReference type="InterPro" id="IPR016169">
    <property type="entry name" value="FAD-bd_PCMH_sub2"/>
</dbReference>
<feature type="binding site" evidence="16">
    <location>
        <position position="874"/>
    </location>
    <ligand>
        <name>Mo-molybdopterin</name>
        <dbReference type="ChEBI" id="CHEBI:71302"/>
    </ligand>
    <ligandPart>
        <name>Mo</name>
        <dbReference type="ChEBI" id="CHEBI:28685"/>
    </ligandPart>
</feature>
<keyword evidence="11 16" id="KW-0411">Iron-sulfur</keyword>
<dbReference type="Pfam" id="PF01799">
    <property type="entry name" value="Fer2_2"/>
    <property type="match status" value="1"/>
</dbReference>
<dbReference type="Proteomes" id="UP000504629">
    <property type="component" value="Unplaced"/>
</dbReference>
<dbReference type="Gene3D" id="3.30.365.10">
    <property type="entry name" value="Aldehyde oxidase/xanthine dehydrogenase, molybdopterin binding domain"/>
    <property type="match status" value="4"/>
</dbReference>
<dbReference type="GO" id="GO:0005506">
    <property type="term" value="F:iron ion binding"/>
    <property type="evidence" value="ECO:0007669"/>
    <property type="project" value="InterPro"/>
</dbReference>
<evidence type="ECO:0000313" key="19">
    <source>
        <dbReference type="RefSeq" id="XP_028039593.1"/>
    </source>
</evidence>
<dbReference type="InterPro" id="IPR002888">
    <property type="entry name" value="2Fe-2S-bd"/>
</dbReference>
<gene>
    <name evidence="19" type="primary">LOC114250056</name>
</gene>
<comment type="similarity">
    <text evidence="2">Belongs to the xanthine dehydrogenase family.</text>
</comment>
<sequence length="1258" mass="138340">MSNIEFTVNGILCSVGCEVSSTLMLVDYIRHHLELRGTKYMCREAGCGACNVSVIKTPGGPELSVNSCVVPVASCDGWKIKTIESIGNKKDGYHSIQKAVAKCNGTQCGYCTPGWVMAMYSLLQNNTEMTMLEIEKSFGGNICRCTGYRTILQAFKQYAKDSPTSISDIEDLHICEKSDQQCCKKNCDESDWCLVANNVGSTTKELTLKDGVKWFTVTQISDIFEILLVEGTDSYMLAAGNTSKVPYPITTPFSVIIDISGVSELKGYTLDQNLVVGAGNTLTEFMEILEKASTEEGFEYLVKFTEHMEYLGHKTLRNIATIGGNLMMKNKNVAFASDLYLLFEIVGAQVTVKSQEYGTETVTMHEFILLKMVGKVLVNILLPPLSEDYKIVTFKIMQRAQAVHATLNAGFNYKLSNDNVVREAKIVYGALTTASTRATETEKYLIGKPLFTNETLQGALTVLDSDLVVVENPPEPSAEYRKHLALCLFYKGLLSLCPTATLQPRYRSGAIKIHDSRPVSEATQTYETNNKLYPLTEPLPKHEALIQCSGEAMYSDDLPSLPHEVFASFVLSTVAVGEIISIDPTKALEVDGVIAFYSAKDIPGLNSFTPDDLPLYAKAEEVLCSGRVCYYEQPIGIIVAEDQITADTAAKLVKATYKNVKNPVVNIKEAIKDASRNTLYTSADATETGTDVTKVISGTNSGDGQYHFTMETLVCVTNPTEEGLEIHTATQWTNGVQLMVSRALGIEKNRVDVHVRRVGGAYGLKISRSTQVAVACSLVTYKLNRPCRILQSLATNMKAMGKRLPYLAKYEVAVNSSGTVQYTNLNMYEDNGYKVNEDFYGLSLDAINNCYKSTNLTYKCYNTVTDTHKNTWCRAPGTMEFIANTELIMERIAYELELDPVSVRLANVDTTRYKDVIEVYETLKKKADYETRRAEVNTFNATNRWRKRGLRFSFLRWTPISAGITGATVSINQGDATVTIVHGGVEMGQGINTKAMQICAHLLKISMDKIQVKATNTIAFTNQFVTGGSVASENVSAAVGAACETLLSRLEAVKATMEGSPTFEQVVKQAFDTNVDLKAHGLRSASTFEPYDVFGATLAEVEIDVLTGEHEILRVDLIEDVGTSVNPEIDIGQIEGAFVMGLGYWTCEQLVYNSTSGQLLTTRAWNYFVPQARDIPQKMNIHLRPKSYSNDTAFGSKCVGEPPLCMSIALVLAIIEATAAARKESGYGATDIFNISAPFTPEKISLSTKTAIKELLYN</sequence>
<evidence type="ECO:0000259" key="17">
    <source>
        <dbReference type="PROSITE" id="PS51387"/>
    </source>
</evidence>
<feature type="binding site" evidence="16">
    <location>
        <position position="50"/>
    </location>
    <ligand>
        <name>[2Fe-2S] cluster</name>
        <dbReference type="ChEBI" id="CHEBI:190135"/>
        <label>1</label>
    </ligand>
</feature>
<protein>
    <submittedName>
        <fullName evidence="19">Xanthine dehydrogenase-like</fullName>
    </submittedName>
</protein>
<feature type="binding site" evidence="16">
    <location>
        <position position="47"/>
    </location>
    <ligand>
        <name>[2Fe-2S] cluster</name>
        <dbReference type="ChEBI" id="CHEBI:190135"/>
        <label>1</label>
    </ligand>
</feature>
<feature type="domain" description="FAD-binding PCMH-type" evidence="17">
    <location>
        <begin position="207"/>
        <end position="387"/>
    </location>
</feature>
<dbReference type="InterPro" id="IPR008274">
    <property type="entry name" value="AldOxase/xan_DH_MoCoBD1"/>
</dbReference>
<dbReference type="GO" id="GO:0005777">
    <property type="term" value="C:peroxisome"/>
    <property type="evidence" value="ECO:0007669"/>
    <property type="project" value="UniProtKB-SubCell"/>
</dbReference>
<dbReference type="PROSITE" id="PS51387">
    <property type="entry name" value="FAD_PCMH"/>
    <property type="match status" value="1"/>
</dbReference>
<keyword evidence="10 16" id="KW-0408">Iron</keyword>
<feature type="binding site" evidence="16">
    <location>
        <position position="731"/>
    </location>
    <ligand>
        <name>Mo-molybdopterin</name>
        <dbReference type="ChEBI" id="CHEBI:71302"/>
    </ligand>
    <ligandPart>
        <name>Mo</name>
        <dbReference type="ChEBI" id="CHEBI:28685"/>
    </ligandPart>
</feature>
<dbReference type="SUPFAM" id="SSF56003">
    <property type="entry name" value="Molybdenum cofactor-binding domain"/>
    <property type="match status" value="1"/>
</dbReference>
<dbReference type="InterPro" id="IPR002346">
    <property type="entry name" value="Mopterin_DH_FAD-bd"/>
</dbReference>
<organism evidence="18 19">
    <name type="scientific">Bombyx mandarina</name>
    <name type="common">Wild silk moth</name>
    <name type="synonym">Wild silkworm</name>
    <dbReference type="NCBI Taxonomy" id="7092"/>
    <lineage>
        <taxon>Eukaryota</taxon>
        <taxon>Metazoa</taxon>
        <taxon>Ecdysozoa</taxon>
        <taxon>Arthropoda</taxon>
        <taxon>Hexapoda</taxon>
        <taxon>Insecta</taxon>
        <taxon>Pterygota</taxon>
        <taxon>Neoptera</taxon>
        <taxon>Endopterygota</taxon>
        <taxon>Lepidoptera</taxon>
        <taxon>Glossata</taxon>
        <taxon>Ditrysia</taxon>
        <taxon>Bombycoidea</taxon>
        <taxon>Bombycidae</taxon>
        <taxon>Bombycinae</taxon>
        <taxon>Bombyx</taxon>
    </lineage>
</organism>
<dbReference type="RefSeq" id="XP_028039593.1">
    <property type="nucleotide sequence ID" value="XM_028183792.1"/>
</dbReference>
<comment type="cofactor">
    <cofactor evidence="16">
        <name>Mo-molybdopterin</name>
        <dbReference type="ChEBI" id="CHEBI:71302"/>
    </cofactor>
    <text evidence="16">Binds 1 Mo-molybdopterin (Mo-MPT) cofactor per subunit.</text>
</comment>
<dbReference type="GO" id="GO:0071949">
    <property type="term" value="F:FAD binding"/>
    <property type="evidence" value="ECO:0007669"/>
    <property type="project" value="InterPro"/>
</dbReference>
<dbReference type="SMART" id="SM01008">
    <property type="entry name" value="Ald_Xan_dh_C"/>
    <property type="match status" value="1"/>
</dbReference>
<evidence type="ECO:0000256" key="16">
    <source>
        <dbReference type="PIRSR" id="PIRSR000127-3"/>
    </source>
</evidence>
<keyword evidence="9" id="KW-0560">Oxidoreductase</keyword>
<dbReference type="SUPFAM" id="SSF54292">
    <property type="entry name" value="2Fe-2S ferredoxin-like"/>
    <property type="match status" value="1"/>
</dbReference>
<feature type="binding site" evidence="16">
    <location>
        <position position="108"/>
    </location>
    <ligand>
        <name>[2Fe-2S] cluster</name>
        <dbReference type="ChEBI" id="CHEBI:190135"/>
        <label>2</label>
    </ligand>
</feature>
<evidence type="ECO:0000256" key="5">
    <source>
        <dbReference type="ARBA" id="ARBA00022630"/>
    </source>
</evidence>
<feature type="binding site" evidence="16">
    <location>
        <position position="145"/>
    </location>
    <ligand>
        <name>[2Fe-2S] cluster</name>
        <dbReference type="ChEBI" id="CHEBI:190135"/>
        <label>2</label>
    </ligand>
</feature>
<dbReference type="SUPFAM" id="SSF55447">
    <property type="entry name" value="CO dehydrogenase flavoprotein C-terminal domain-like"/>
    <property type="match status" value="1"/>
</dbReference>
<dbReference type="KEGG" id="bman:114250056"/>
<dbReference type="PIRSF" id="PIRSF000127">
    <property type="entry name" value="Xanthine_DH"/>
    <property type="match status" value="1"/>
</dbReference>
<keyword evidence="5" id="KW-0285">Flavoprotein</keyword>
<evidence type="ECO:0000256" key="3">
    <source>
        <dbReference type="ARBA" id="ARBA00011738"/>
    </source>
</evidence>
<dbReference type="InterPro" id="IPR037165">
    <property type="entry name" value="AldOxase/xan_DH_Mopterin-bd_sf"/>
</dbReference>
<evidence type="ECO:0000256" key="8">
    <source>
        <dbReference type="ARBA" id="ARBA00022827"/>
    </source>
</evidence>
<dbReference type="InterPro" id="IPR006058">
    <property type="entry name" value="2Fe2S_fd_BS"/>
</dbReference>
<evidence type="ECO:0000256" key="10">
    <source>
        <dbReference type="ARBA" id="ARBA00023004"/>
    </source>
</evidence>
<dbReference type="OrthoDB" id="8300278at2759"/>
<keyword evidence="6 16" id="KW-0001">2Fe-2S</keyword>
<dbReference type="GO" id="GO:0051537">
    <property type="term" value="F:2 iron, 2 sulfur cluster binding"/>
    <property type="evidence" value="ECO:0007669"/>
    <property type="project" value="UniProtKB-KW"/>
</dbReference>
<dbReference type="Pfam" id="PF03450">
    <property type="entry name" value="CO_deh_flav_C"/>
    <property type="match status" value="1"/>
</dbReference>
<dbReference type="Gene3D" id="3.30.465.10">
    <property type="match status" value="1"/>
</dbReference>
<evidence type="ECO:0000256" key="15">
    <source>
        <dbReference type="PIRSR" id="PIRSR000127-2"/>
    </source>
</evidence>
<evidence type="ECO:0000256" key="2">
    <source>
        <dbReference type="ARBA" id="ARBA00006849"/>
    </source>
</evidence>
<evidence type="ECO:0000256" key="1">
    <source>
        <dbReference type="ARBA" id="ARBA00004275"/>
    </source>
</evidence>
<dbReference type="InterPro" id="IPR046867">
    <property type="entry name" value="AldOxase/xan_DH_MoCoBD2"/>
</dbReference>
<dbReference type="InterPro" id="IPR005107">
    <property type="entry name" value="CO_DH_flav_C"/>
</dbReference>
<dbReference type="InterPro" id="IPR036884">
    <property type="entry name" value="2Fe-2S-bd_dom_sf"/>
</dbReference>
<dbReference type="SUPFAM" id="SSF47741">
    <property type="entry name" value="CO dehydrogenase ISP C-domain like"/>
    <property type="match status" value="1"/>
</dbReference>
<dbReference type="Pfam" id="PF02738">
    <property type="entry name" value="MoCoBD_1"/>
    <property type="match status" value="1"/>
</dbReference>
<dbReference type="GeneID" id="114250056"/>
<comment type="cofactor">
    <cofactor evidence="16">
        <name>[2Fe-2S] cluster</name>
        <dbReference type="ChEBI" id="CHEBI:190135"/>
    </cofactor>
    <text evidence="16">Binds 2 [2Fe-2S] clusters.</text>
</comment>
<evidence type="ECO:0000256" key="7">
    <source>
        <dbReference type="ARBA" id="ARBA00022723"/>
    </source>
</evidence>
<dbReference type="Gene3D" id="1.10.150.120">
    <property type="entry name" value="[2Fe-2S]-binding domain"/>
    <property type="match status" value="1"/>
</dbReference>
<dbReference type="InterPro" id="IPR016208">
    <property type="entry name" value="Ald_Oxase/xanthine_DH-like"/>
</dbReference>
<dbReference type="Gene3D" id="3.30.390.50">
    <property type="entry name" value="CO dehydrogenase flavoprotein, C-terminal domain"/>
    <property type="match status" value="1"/>
</dbReference>
<evidence type="ECO:0000256" key="14">
    <source>
        <dbReference type="PIRSR" id="PIRSR000127-1"/>
    </source>
</evidence>
<comment type="subcellular location">
    <subcellularLocation>
        <location evidence="1">Peroxisome</location>
    </subcellularLocation>
</comment>
<dbReference type="AlphaFoldDB" id="A0A6J2KD82"/>
<feature type="binding site" evidence="16">
    <location>
        <position position="111"/>
    </location>
    <ligand>
        <name>[2Fe-2S] cluster</name>
        <dbReference type="ChEBI" id="CHEBI:190135"/>
        <label>2</label>
    </ligand>
</feature>
<evidence type="ECO:0000256" key="11">
    <source>
        <dbReference type="ARBA" id="ARBA00023014"/>
    </source>
</evidence>
<feature type="binding site" evidence="15">
    <location>
        <position position="395"/>
    </location>
    <ligand>
        <name>FAD</name>
        <dbReference type="ChEBI" id="CHEBI:57692"/>
    </ligand>
</feature>
<evidence type="ECO:0000313" key="18">
    <source>
        <dbReference type="Proteomes" id="UP000504629"/>
    </source>
</evidence>